<dbReference type="GO" id="GO:0016787">
    <property type="term" value="F:hydrolase activity"/>
    <property type="evidence" value="ECO:0007669"/>
    <property type="project" value="UniProtKB-KW"/>
</dbReference>
<dbReference type="InterPro" id="IPR050300">
    <property type="entry name" value="GDXG_lipolytic_enzyme"/>
</dbReference>
<feature type="domain" description="Alpha/beta hydrolase fold-3" evidence="2">
    <location>
        <begin position="112"/>
        <end position="336"/>
    </location>
</feature>
<sequence>MENTVPEPQVSTPIFLPLLNSIPPHLAPKFESTYVEYYNKYSAGRLATHQIPIETYRANPAAYTITYGRALYPSTGLKISTQTLSVSSPPGTITIQIFDPETTHAAKKPVYVNFHGGGWVFGGLPTDFDFCKQVAKECGAVVFDVDYRLAPEERFPTQVEDCWEALKWIHSEKAPEFNLDLNKVAIGGCSAGGHLVAVLAHLCRDHSLPLKLQLLSVPVCDLSIFNPDGSLKSNQPYPSYSEFGPSPPLPLERMSYFFKHFLGDIQKTSKYAMGGEEEWKISPIKARNWKGLADALVVTAECDVLRDEGEAYARKLEEGGNRVRVVRVKGAPHIFMQLDGILEAGREYNRVVLEALSGAF</sequence>
<dbReference type="SUPFAM" id="SSF53474">
    <property type="entry name" value="alpha/beta-Hydrolases"/>
    <property type="match status" value="1"/>
</dbReference>
<evidence type="ECO:0000256" key="1">
    <source>
        <dbReference type="ARBA" id="ARBA00022801"/>
    </source>
</evidence>
<dbReference type="GeneID" id="28825077"/>
<feature type="non-terminal residue" evidence="3">
    <location>
        <position position="360"/>
    </location>
</feature>
<dbReference type="InParanoid" id="A0A194X1Z4"/>
<dbReference type="Gene3D" id="3.40.50.1820">
    <property type="entry name" value="alpha/beta hydrolase"/>
    <property type="match status" value="1"/>
</dbReference>
<dbReference type="KEGG" id="psco:LY89DRAFT_686727"/>
<name>A0A194X1Z4_MOLSC</name>
<dbReference type="RefSeq" id="XP_018068570.1">
    <property type="nucleotide sequence ID" value="XM_018215351.1"/>
</dbReference>
<accession>A0A194X1Z4</accession>
<dbReference type="InterPro" id="IPR029058">
    <property type="entry name" value="AB_hydrolase_fold"/>
</dbReference>
<dbReference type="EMBL" id="KQ947420">
    <property type="protein sequence ID" value="KUJ14215.1"/>
    <property type="molecule type" value="Genomic_DNA"/>
</dbReference>
<evidence type="ECO:0000313" key="3">
    <source>
        <dbReference type="EMBL" id="KUJ14215.1"/>
    </source>
</evidence>
<dbReference type="Pfam" id="PF07859">
    <property type="entry name" value="Abhydrolase_3"/>
    <property type="match status" value="1"/>
</dbReference>
<reference evidence="3 4" key="1">
    <citation type="submission" date="2015-10" db="EMBL/GenBank/DDBJ databases">
        <title>Full genome of DAOMC 229536 Phialocephala scopiformis, a fungal endophyte of spruce producing the potent anti-insectan compound rugulosin.</title>
        <authorList>
            <consortium name="DOE Joint Genome Institute"/>
            <person name="Walker A.K."/>
            <person name="Frasz S.L."/>
            <person name="Seifert K.A."/>
            <person name="Miller J.D."/>
            <person name="Mondo S.J."/>
            <person name="Labutti K."/>
            <person name="Lipzen A."/>
            <person name="Dockter R."/>
            <person name="Kennedy M."/>
            <person name="Grigoriev I.V."/>
            <person name="Spatafora J.W."/>
        </authorList>
    </citation>
    <scope>NUCLEOTIDE SEQUENCE [LARGE SCALE GENOMIC DNA]</scope>
    <source>
        <strain evidence="3 4">CBS 120377</strain>
    </source>
</reference>
<dbReference type="PANTHER" id="PTHR48081">
    <property type="entry name" value="AB HYDROLASE SUPERFAMILY PROTEIN C4A8.06C"/>
    <property type="match status" value="1"/>
</dbReference>
<gene>
    <name evidence="3" type="ORF">LY89DRAFT_686727</name>
</gene>
<evidence type="ECO:0000259" key="2">
    <source>
        <dbReference type="Pfam" id="PF07859"/>
    </source>
</evidence>
<evidence type="ECO:0000313" key="4">
    <source>
        <dbReference type="Proteomes" id="UP000070700"/>
    </source>
</evidence>
<proteinExistence type="predicted"/>
<organism evidence="3 4">
    <name type="scientific">Mollisia scopiformis</name>
    <name type="common">Conifer needle endophyte fungus</name>
    <name type="synonym">Phialocephala scopiformis</name>
    <dbReference type="NCBI Taxonomy" id="149040"/>
    <lineage>
        <taxon>Eukaryota</taxon>
        <taxon>Fungi</taxon>
        <taxon>Dikarya</taxon>
        <taxon>Ascomycota</taxon>
        <taxon>Pezizomycotina</taxon>
        <taxon>Leotiomycetes</taxon>
        <taxon>Helotiales</taxon>
        <taxon>Mollisiaceae</taxon>
        <taxon>Mollisia</taxon>
    </lineage>
</organism>
<dbReference type="InterPro" id="IPR013094">
    <property type="entry name" value="AB_hydrolase_3"/>
</dbReference>
<keyword evidence="1" id="KW-0378">Hydrolase</keyword>
<dbReference type="STRING" id="149040.A0A194X1Z4"/>
<dbReference type="OrthoDB" id="408631at2759"/>
<protein>
    <submittedName>
        <fullName evidence="3">Esterase</fullName>
    </submittedName>
</protein>
<dbReference type="PANTHER" id="PTHR48081:SF8">
    <property type="entry name" value="ALPHA_BETA HYDROLASE FOLD-3 DOMAIN-CONTAINING PROTEIN-RELATED"/>
    <property type="match status" value="1"/>
</dbReference>
<keyword evidence="4" id="KW-1185">Reference proteome</keyword>
<dbReference type="AlphaFoldDB" id="A0A194X1Z4"/>
<dbReference type="Proteomes" id="UP000070700">
    <property type="component" value="Unassembled WGS sequence"/>
</dbReference>